<keyword evidence="2" id="KW-1185">Reference proteome</keyword>
<evidence type="ECO:0000313" key="2">
    <source>
        <dbReference type="Proteomes" id="UP000175968"/>
    </source>
</evidence>
<dbReference type="AlphaFoldDB" id="A0AAC9I2I6"/>
<proteinExistence type="predicted"/>
<dbReference type="Pfam" id="PF12771">
    <property type="entry name" value="SusD-like_2"/>
    <property type="match status" value="1"/>
</dbReference>
<dbReference type="Proteomes" id="UP000175968">
    <property type="component" value="Chromosome"/>
</dbReference>
<dbReference type="InterPro" id="IPR011990">
    <property type="entry name" value="TPR-like_helical_dom_sf"/>
</dbReference>
<dbReference type="InterPro" id="IPR041662">
    <property type="entry name" value="SusD-like_2"/>
</dbReference>
<sequence>MNSIKKIMLVALSMTTLWSCQDNLEEQFNNPQLYTPKDEQLVSGMFTSALLQYKFYIGDYGEMWWQMSGNGMPSYAQITHRLITSRYAWYIDYDDVVNGNGFDDSGFSWFNDYYVRMRNWPIIQKELATMSGKEYDDNIIYLKLLTITKDWLALRNVDLYNSIPYTEAFKGVQGTFFPKYDNPQDVYKSVLDELEQIAGELPGIYSKMSPAAINLLKTQDIALQGDVTKWAQYANALRLRFAVKLAAVDATFAKRHITSAMANLPKEDLTFVLPHIDAAADLPGGGTWQRGIYETVYSTHIPNVILNRMNFHNAAYEVGIDDPRLPVIAFPTKFNDYRGTSMNVDANDVEFPGATSGQLYFNGATNLEESARLNVKSQYNQVTLTRNNVPADMITLGEIDLILAEIAAKGLASTGKTAGDHIVDEIRHSTDYWYKLNALGQYRKDYTGPWKDLIRPVKPSAANIDLYANNVKLAFNTAGSLDNQMEIIMQQKYIHINILHPYELWGELRRTRHPRLEPMTFHGKVMKPQPERLRYPNSELSNNTDQFLKVSDQNNFTSPIFWRTDGSSYYRNSDITFKTGLLPDFN</sequence>
<dbReference type="EMBL" id="CP017479">
    <property type="protein sequence ID" value="AOW09031.1"/>
    <property type="molecule type" value="Genomic_DNA"/>
</dbReference>
<organism evidence="1 2">
    <name type="scientific">Flavobacterium gilvum</name>
    <dbReference type="NCBI Taxonomy" id="1492737"/>
    <lineage>
        <taxon>Bacteria</taxon>
        <taxon>Pseudomonadati</taxon>
        <taxon>Bacteroidota</taxon>
        <taxon>Flavobacteriia</taxon>
        <taxon>Flavobacteriales</taxon>
        <taxon>Flavobacteriaceae</taxon>
        <taxon>Flavobacterium</taxon>
    </lineage>
</organism>
<accession>A0AAC9I2I6</accession>
<dbReference type="RefSeq" id="WP_051877647.1">
    <property type="nucleotide sequence ID" value="NZ_CP017479.1"/>
</dbReference>
<reference evidence="1 2" key="1">
    <citation type="submission" date="2016-10" db="EMBL/GenBank/DDBJ databases">
        <title>Flavobacterium gilvum sp. nov., isolated from stream water.</title>
        <authorList>
            <person name="Shin S.-K."/>
            <person name="Cho Y.-J."/>
            <person name="Yi H."/>
        </authorList>
    </citation>
    <scope>NUCLEOTIDE SEQUENCE [LARGE SCALE GENOMIC DNA]</scope>
    <source>
        <strain evidence="1 2">EM1308</strain>
    </source>
</reference>
<evidence type="ECO:0000313" key="1">
    <source>
        <dbReference type="EMBL" id="AOW09031.1"/>
    </source>
</evidence>
<dbReference type="Gene3D" id="1.25.40.390">
    <property type="match status" value="1"/>
</dbReference>
<protein>
    <recommendedName>
        <fullName evidence="3">SusD/RagB family nutrient-binding outer membrane lipoprotein</fullName>
    </recommendedName>
</protein>
<dbReference type="KEGG" id="fgl:EM308_05645"/>
<evidence type="ECO:0008006" key="3">
    <source>
        <dbReference type="Google" id="ProtNLM"/>
    </source>
</evidence>
<name>A0AAC9I2I6_9FLAO</name>
<gene>
    <name evidence="1" type="ORF">EM308_05645</name>
</gene>
<dbReference type="SUPFAM" id="SSF48452">
    <property type="entry name" value="TPR-like"/>
    <property type="match status" value="1"/>
</dbReference>